<dbReference type="PRINTS" id="PR00455">
    <property type="entry name" value="HTHTETR"/>
</dbReference>
<dbReference type="Proteomes" id="UP000267464">
    <property type="component" value="Unassembled WGS sequence"/>
</dbReference>
<organism evidence="7 8">
    <name type="scientific">Piscinibacter terrae</name>
    <dbReference type="NCBI Taxonomy" id="2496871"/>
    <lineage>
        <taxon>Bacteria</taxon>
        <taxon>Pseudomonadati</taxon>
        <taxon>Pseudomonadota</taxon>
        <taxon>Betaproteobacteria</taxon>
        <taxon>Burkholderiales</taxon>
        <taxon>Sphaerotilaceae</taxon>
        <taxon>Piscinibacter</taxon>
    </lineage>
</organism>
<dbReference type="InterPro" id="IPR009057">
    <property type="entry name" value="Homeodomain-like_sf"/>
</dbReference>
<keyword evidence="1" id="KW-0805">Transcription regulation</keyword>
<dbReference type="AlphaFoldDB" id="A0A3N7K4E0"/>
<dbReference type="Pfam" id="PF00440">
    <property type="entry name" value="TetR_N"/>
    <property type="match status" value="1"/>
</dbReference>
<dbReference type="InterPro" id="IPR036271">
    <property type="entry name" value="Tet_transcr_reg_TetR-rel_C_sf"/>
</dbReference>
<dbReference type="PROSITE" id="PS50977">
    <property type="entry name" value="HTH_TETR_2"/>
    <property type="match status" value="1"/>
</dbReference>
<protein>
    <submittedName>
        <fullName evidence="7">TetR/AcrR family transcriptional regulator</fullName>
    </submittedName>
</protein>
<evidence type="ECO:0000313" key="7">
    <source>
        <dbReference type="EMBL" id="RQP25785.1"/>
    </source>
</evidence>
<dbReference type="GO" id="GO:0000976">
    <property type="term" value="F:transcription cis-regulatory region binding"/>
    <property type="evidence" value="ECO:0007669"/>
    <property type="project" value="TreeGrafter"/>
</dbReference>
<keyword evidence="8" id="KW-1185">Reference proteome</keyword>
<dbReference type="InterPro" id="IPR050109">
    <property type="entry name" value="HTH-type_TetR-like_transc_reg"/>
</dbReference>
<proteinExistence type="predicted"/>
<dbReference type="EMBL" id="QUSW01000001">
    <property type="protein sequence ID" value="RQP25785.1"/>
    <property type="molecule type" value="Genomic_DNA"/>
</dbReference>
<name>A0A3N7K4E0_9BURK</name>
<accession>A0A3N7K4E0</accession>
<reference evidence="7 8" key="1">
    <citation type="submission" date="2018-08" db="EMBL/GenBank/DDBJ databases">
        <authorList>
            <person name="Khan S.A."/>
            <person name="Jeon C.O."/>
            <person name="Chun B.H."/>
            <person name="Jeong S.E."/>
        </authorList>
    </citation>
    <scope>NUCLEOTIDE SEQUENCE [LARGE SCALE GENOMIC DNA]</scope>
    <source>
        <strain evidence="7 8">S-16</strain>
    </source>
</reference>
<feature type="domain" description="HTH tetR-type" evidence="6">
    <location>
        <begin position="26"/>
        <end position="86"/>
    </location>
</feature>
<dbReference type="PANTHER" id="PTHR30055:SF234">
    <property type="entry name" value="HTH-TYPE TRANSCRIPTIONAL REGULATOR BETI"/>
    <property type="match status" value="1"/>
</dbReference>
<evidence type="ECO:0000256" key="4">
    <source>
        <dbReference type="PROSITE-ProRule" id="PRU00335"/>
    </source>
</evidence>
<evidence type="ECO:0000259" key="6">
    <source>
        <dbReference type="PROSITE" id="PS50977"/>
    </source>
</evidence>
<dbReference type="InterPro" id="IPR001647">
    <property type="entry name" value="HTH_TetR"/>
</dbReference>
<reference evidence="7 8" key="2">
    <citation type="submission" date="2018-12" db="EMBL/GenBank/DDBJ databases">
        <title>Rhizobacter gummiphilus sp. nov., a rubber-degrading bacterium isolated from the soil of a botanical garden in Japan.</title>
        <authorList>
            <person name="Shunsuke S.S."/>
        </authorList>
    </citation>
    <scope>NUCLEOTIDE SEQUENCE [LARGE SCALE GENOMIC DNA]</scope>
    <source>
        <strain evidence="7 8">S-16</strain>
    </source>
</reference>
<evidence type="ECO:0000256" key="5">
    <source>
        <dbReference type="SAM" id="MobiDB-lite"/>
    </source>
</evidence>
<evidence type="ECO:0000313" key="8">
    <source>
        <dbReference type="Proteomes" id="UP000267464"/>
    </source>
</evidence>
<dbReference type="InterPro" id="IPR041490">
    <property type="entry name" value="KstR2_TetR_C"/>
</dbReference>
<dbReference type="Gene3D" id="1.10.10.60">
    <property type="entry name" value="Homeodomain-like"/>
    <property type="match status" value="1"/>
</dbReference>
<sequence length="212" mass="23999">MTAAAIDTPKRPRGRPRKTLDERDEGNRRLELVKAAARLFRRKGFDATSTRDIAAAVGMHSGSPFYHFKSKGDLLYAVMEQGMQWALDRQAKVLADEEPAAEQLRRLIRSHFDTLHGPGRDFIPVMLYESRSLTTRQRNGIADLQRQYEAAWVPVLKALSRSGQLRTDASLARLLIFGALNWSVQWFDAKKSASLDKITDAAMALFIREDLQ</sequence>
<keyword evidence="3" id="KW-0804">Transcription</keyword>
<evidence type="ECO:0000256" key="1">
    <source>
        <dbReference type="ARBA" id="ARBA00023015"/>
    </source>
</evidence>
<dbReference type="Gene3D" id="1.10.357.10">
    <property type="entry name" value="Tetracycline Repressor, domain 2"/>
    <property type="match status" value="1"/>
</dbReference>
<dbReference type="SUPFAM" id="SSF46689">
    <property type="entry name" value="Homeodomain-like"/>
    <property type="match status" value="1"/>
</dbReference>
<dbReference type="OrthoDB" id="9798857at2"/>
<dbReference type="RefSeq" id="WP_124538444.1">
    <property type="nucleotide sequence ID" value="NZ_QUSW01000001.1"/>
</dbReference>
<evidence type="ECO:0000256" key="3">
    <source>
        <dbReference type="ARBA" id="ARBA00023163"/>
    </source>
</evidence>
<dbReference type="PANTHER" id="PTHR30055">
    <property type="entry name" value="HTH-TYPE TRANSCRIPTIONAL REGULATOR RUTR"/>
    <property type="match status" value="1"/>
</dbReference>
<dbReference type="GO" id="GO:0003700">
    <property type="term" value="F:DNA-binding transcription factor activity"/>
    <property type="evidence" value="ECO:0007669"/>
    <property type="project" value="TreeGrafter"/>
</dbReference>
<comment type="caution">
    <text evidence="7">The sequence shown here is derived from an EMBL/GenBank/DDBJ whole genome shotgun (WGS) entry which is preliminary data.</text>
</comment>
<feature type="DNA-binding region" description="H-T-H motif" evidence="4">
    <location>
        <begin position="49"/>
        <end position="68"/>
    </location>
</feature>
<feature type="region of interest" description="Disordered" evidence="5">
    <location>
        <begin position="1"/>
        <end position="26"/>
    </location>
</feature>
<evidence type="ECO:0000256" key="2">
    <source>
        <dbReference type="ARBA" id="ARBA00023125"/>
    </source>
</evidence>
<gene>
    <name evidence="7" type="ORF">DZC73_01580</name>
</gene>
<dbReference type="SUPFAM" id="SSF48498">
    <property type="entry name" value="Tetracyclin repressor-like, C-terminal domain"/>
    <property type="match status" value="1"/>
</dbReference>
<keyword evidence="2 4" id="KW-0238">DNA-binding</keyword>
<dbReference type="Pfam" id="PF17932">
    <property type="entry name" value="TetR_C_24"/>
    <property type="match status" value="1"/>
</dbReference>